<dbReference type="GO" id="GO:0005509">
    <property type="term" value="F:calcium ion binding"/>
    <property type="evidence" value="ECO:0007669"/>
    <property type="project" value="UniProtKB-UniRule"/>
</dbReference>
<feature type="non-terminal residue" evidence="14">
    <location>
        <position position="1"/>
    </location>
</feature>
<keyword evidence="4" id="KW-0732">Signal</keyword>
<feature type="domain" description="Cadherin" evidence="13">
    <location>
        <begin position="160"/>
        <end position="258"/>
    </location>
</feature>
<evidence type="ECO:0000256" key="8">
    <source>
        <dbReference type="ARBA" id="ARBA00022989"/>
    </source>
</evidence>
<evidence type="ECO:0000256" key="12">
    <source>
        <dbReference type="PROSITE-ProRule" id="PRU00043"/>
    </source>
</evidence>
<dbReference type="PROSITE" id="PS50268">
    <property type="entry name" value="CADHERIN_2"/>
    <property type="match status" value="3"/>
</dbReference>
<evidence type="ECO:0000256" key="1">
    <source>
        <dbReference type="ARBA" id="ARBA00004167"/>
    </source>
</evidence>
<keyword evidence="8" id="KW-1133">Transmembrane helix</keyword>
<dbReference type="SUPFAM" id="SSF49313">
    <property type="entry name" value="Cadherin-like"/>
    <property type="match status" value="4"/>
</dbReference>
<dbReference type="Gene3D" id="2.60.40.60">
    <property type="entry name" value="Cadherins"/>
    <property type="match status" value="4"/>
</dbReference>
<keyword evidence="9" id="KW-0472">Membrane</keyword>
<dbReference type="FunFam" id="2.60.40.60:FF:000024">
    <property type="entry name" value="FAT atypical cadherin 3"/>
    <property type="match status" value="1"/>
</dbReference>
<dbReference type="InterPro" id="IPR002126">
    <property type="entry name" value="Cadherin-like_dom"/>
</dbReference>
<comment type="subcellular location">
    <subcellularLocation>
        <location evidence="1">Membrane</location>
        <topology evidence="1">Single-pass membrane protein</topology>
    </subcellularLocation>
</comment>
<keyword evidence="3" id="KW-0812">Transmembrane</keyword>
<dbReference type="InterPro" id="IPR050174">
    <property type="entry name" value="Protocadherin/Cadherin-CA"/>
</dbReference>
<evidence type="ECO:0000313" key="14">
    <source>
        <dbReference type="EMBL" id="VDN31146.1"/>
    </source>
</evidence>
<dbReference type="AlphaFoldDB" id="A0A3P7QJS9"/>
<name>A0A3P7QJS9_CYLGO</name>
<dbReference type="GO" id="GO:0007156">
    <property type="term" value="P:homophilic cell adhesion via plasma membrane adhesion molecules"/>
    <property type="evidence" value="ECO:0007669"/>
    <property type="project" value="InterPro"/>
</dbReference>
<dbReference type="PANTHER" id="PTHR24028:SF328">
    <property type="entry name" value="CADHERIN-3"/>
    <property type="match status" value="1"/>
</dbReference>
<evidence type="ECO:0000256" key="4">
    <source>
        <dbReference type="ARBA" id="ARBA00022729"/>
    </source>
</evidence>
<keyword evidence="15" id="KW-1185">Reference proteome</keyword>
<keyword evidence="6 12" id="KW-0106">Calcium</keyword>
<keyword evidence="10" id="KW-1015">Disulfide bond</keyword>
<dbReference type="CDD" id="cd11304">
    <property type="entry name" value="Cadherin_repeat"/>
    <property type="match status" value="3"/>
</dbReference>
<protein>
    <recommendedName>
        <fullName evidence="13">Cadherin domain-containing protein</fullName>
    </recommendedName>
</protein>
<keyword evidence="7" id="KW-0130">Cell adhesion</keyword>
<dbReference type="InterPro" id="IPR020894">
    <property type="entry name" value="Cadherin_CS"/>
</dbReference>
<proteinExistence type="predicted"/>
<dbReference type="Proteomes" id="UP000271889">
    <property type="component" value="Unassembled WGS sequence"/>
</dbReference>
<feature type="domain" description="Cadherin" evidence="13">
    <location>
        <begin position="115"/>
        <end position="160"/>
    </location>
</feature>
<keyword evidence="2" id="KW-0245">EGF-like domain</keyword>
<gene>
    <name evidence="14" type="ORF">CGOC_LOCUS11733</name>
</gene>
<evidence type="ECO:0000259" key="13">
    <source>
        <dbReference type="PROSITE" id="PS50268"/>
    </source>
</evidence>
<keyword evidence="5" id="KW-0677">Repeat</keyword>
<evidence type="ECO:0000256" key="11">
    <source>
        <dbReference type="ARBA" id="ARBA00023180"/>
    </source>
</evidence>
<dbReference type="SMART" id="SM00112">
    <property type="entry name" value="CA"/>
    <property type="match status" value="3"/>
</dbReference>
<dbReference type="InterPro" id="IPR015919">
    <property type="entry name" value="Cadherin-like_sf"/>
</dbReference>
<evidence type="ECO:0000256" key="5">
    <source>
        <dbReference type="ARBA" id="ARBA00022737"/>
    </source>
</evidence>
<dbReference type="PRINTS" id="PR00205">
    <property type="entry name" value="CADHERIN"/>
</dbReference>
<dbReference type="PANTHER" id="PTHR24028">
    <property type="entry name" value="CADHERIN-87A"/>
    <property type="match status" value="1"/>
</dbReference>
<keyword evidence="11" id="KW-0325">Glycoprotein</keyword>
<feature type="domain" description="Cadherin" evidence="13">
    <location>
        <begin position="11"/>
        <end position="111"/>
    </location>
</feature>
<dbReference type="Pfam" id="PF00028">
    <property type="entry name" value="Cadherin"/>
    <property type="match status" value="3"/>
</dbReference>
<accession>A0A3P7QJS9</accession>
<evidence type="ECO:0000256" key="7">
    <source>
        <dbReference type="ARBA" id="ARBA00022889"/>
    </source>
</evidence>
<evidence type="ECO:0000256" key="6">
    <source>
        <dbReference type="ARBA" id="ARBA00022837"/>
    </source>
</evidence>
<dbReference type="GO" id="GO:0005886">
    <property type="term" value="C:plasma membrane"/>
    <property type="evidence" value="ECO:0007669"/>
    <property type="project" value="InterPro"/>
</dbReference>
<reference evidence="14 15" key="1">
    <citation type="submission" date="2018-11" db="EMBL/GenBank/DDBJ databases">
        <authorList>
            <consortium name="Pathogen Informatics"/>
        </authorList>
    </citation>
    <scope>NUCLEOTIDE SEQUENCE [LARGE SCALE GENOMIC DNA]</scope>
</reference>
<dbReference type="OrthoDB" id="6252479at2759"/>
<organism evidence="14 15">
    <name type="scientific">Cylicostephanus goldi</name>
    <name type="common">Nematode worm</name>
    <dbReference type="NCBI Taxonomy" id="71465"/>
    <lineage>
        <taxon>Eukaryota</taxon>
        <taxon>Metazoa</taxon>
        <taxon>Ecdysozoa</taxon>
        <taxon>Nematoda</taxon>
        <taxon>Chromadorea</taxon>
        <taxon>Rhabditida</taxon>
        <taxon>Rhabditina</taxon>
        <taxon>Rhabditomorpha</taxon>
        <taxon>Strongyloidea</taxon>
        <taxon>Strongylidae</taxon>
        <taxon>Cylicostephanus</taxon>
    </lineage>
</organism>
<dbReference type="PROSITE" id="PS00232">
    <property type="entry name" value="CADHERIN_1"/>
    <property type="match status" value="2"/>
</dbReference>
<evidence type="ECO:0000256" key="2">
    <source>
        <dbReference type="ARBA" id="ARBA00022536"/>
    </source>
</evidence>
<evidence type="ECO:0000256" key="3">
    <source>
        <dbReference type="ARBA" id="ARBA00022692"/>
    </source>
</evidence>
<evidence type="ECO:0000256" key="10">
    <source>
        <dbReference type="ARBA" id="ARBA00023157"/>
    </source>
</evidence>
<evidence type="ECO:0000256" key="9">
    <source>
        <dbReference type="ARBA" id="ARBA00023136"/>
    </source>
</evidence>
<dbReference type="EMBL" id="UYRV01118439">
    <property type="protein sequence ID" value="VDN31146.1"/>
    <property type="molecule type" value="Genomic_DNA"/>
</dbReference>
<sequence>DNQWIIDCRWTATLNNTKISENTVGEVFHFQAESPGNDSNHITYSVLSGNDGSFIIDPISGRLSIRSGLDRERRSIYRLWIAATDSNTPPKSSITLINIEVEDVNDNSPMFEKNTRSLDREAVSEYNLVVTATDHGKPPLRAEAIVKVKVLDEDDNAPKFSHLFHAEVKEDLEIGAPILLISANDPDESVNHTFSIDDEDLTPFTIDKYTGQISLRRRLDREKEASYRLRVRVSDGTWAVQTGAAINVLDVNDNAPVFEEVRYVFIVNRSQVNQTIGKVQATDADEGVNGVVYYRFDKDIRCLSIDVISGDLRLLCVPDKGAITVCLTLEALSNATMSFLESKKNTLLKQKS</sequence>
<evidence type="ECO:0000313" key="15">
    <source>
        <dbReference type="Proteomes" id="UP000271889"/>
    </source>
</evidence>